<dbReference type="InterPro" id="IPR011992">
    <property type="entry name" value="EF-hand-dom_pair"/>
</dbReference>
<accession>A0AA36JQ40</accession>
<dbReference type="GO" id="GO:0005829">
    <property type="term" value="C:cytosol"/>
    <property type="evidence" value="ECO:0007669"/>
    <property type="project" value="TreeGrafter"/>
</dbReference>
<evidence type="ECO:0000313" key="4">
    <source>
        <dbReference type="Proteomes" id="UP001178507"/>
    </source>
</evidence>
<dbReference type="GO" id="GO:0031267">
    <property type="term" value="F:small GTPase binding"/>
    <property type="evidence" value="ECO:0007669"/>
    <property type="project" value="TreeGrafter"/>
</dbReference>
<comment type="caution">
    <text evidence="3">The sequence shown here is derived from an EMBL/GenBank/DDBJ whole genome shotgun (WGS) entry which is preliminary data.</text>
</comment>
<dbReference type="EMBL" id="CAUJNA010003779">
    <property type="protein sequence ID" value="CAJ1409662.1"/>
    <property type="molecule type" value="Genomic_DNA"/>
</dbReference>
<dbReference type="GO" id="GO:0048471">
    <property type="term" value="C:perinuclear region of cytoplasm"/>
    <property type="evidence" value="ECO:0007669"/>
    <property type="project" value="TreeGrafter"/>
</dbReference>
<evidence type="ECO:0000256" key="1">
    <source>
        <dbReference type="SAM" id="MobiDB-lite"/>
    </source>
</evidence>
<dbReference type="GO" id="GO:0005509">
    <property type="term" value="F:calcium ion binding"/>
    <property type="evidence" value="ECO:0007669"/>
    <property type="project" value="InterPro"/>
</dbReference>
<keyword evidence="4" id="KW-1185">Reference proteome</keyword>
<reference evidence="3" key="1">
    <citation type="submission" date="2023-08" db="EMBL/GenBank/DDBJ databases">
        <authorList>
            <person name="Chen Y."/>
            <person name="Shah S."/>
            <person name="Dougan E. K."/>
            <person name="Thang M."/>
            <person name="Chan C."/>
        </authorList>
    </citation>
    <scope>NUCLEOTIDE SEQUENCE</scope>
</reference>
<dbReference type="GO" id="GO:0006913">
    <property type="term" value="P:nucleocytoplasmic transport"/>
    <property type="evidence" value="ECO:0007669"/>
    <property type="project" value="TreeGrafter"/>
</dbReference>
<organism evidence="3 4">
    <name type="scientific">Effrenium voratum</name>
    <dbReference type="NCBI Taxonomy" id="2562239"/>
    <lineage>
        <taxon>Eukaryota</taxon>
        <taxon>Sar</taxon>
        <taxon>Alveolata</taxon>
        <taxon>Dinophyceae</taxon>
        <taxon>Suessiales</taxon>
        <taxon>Symbiodiniaceae</taxon>
        <taxon>Effrenium</taxon>
    </lineage>
</organism>
<protein>
    <recommendedName>
        <fullName evidence="2">EF-hand domain-containing protein</fullName>
    </recommendedName>
</protein>
<dbReference type="GO" id="GO:0005634">
    <property type="term" value="C:nucleus"/>
    <property type="evidence" value="ECO:0007669"/>
    <property type="project" value="TreeGrafter"/>
</dbReference>
<gene>
    <name evidence="3" type="ORF">EVOR1521_LOCUS30695</name>
</gene>
<dbReference type="Gene3D" id="1.10.238.10">
    <property type="entry name" value="EF-hand"/>
    <property type="match status" value="1"/>
</dbReference>
<dbReference type="Gene3D" id="3.80.10.10">
    <property type="entry name" value="Ribonuclease Inhibitor"/>
    <property type="match status" value="1"/>
</dbReference>
<evidence type="ECO:0000313" key="3">
    <source>
        <dbReference type="EMBL" id="CAJ1409662.1"/>
    </source>
</evidence>
<dbReference type="PROSITE" id="PS50222">
    <property type="entry name" value="EF_HAND_2"/>
    <property type="match status" value="1"/>
</dbReference>
<dbReference type="PANTHER" id="PTHR24113">
    <property type="entry name" value="RAN GTPASE-ACTIVATING PROTEIN 1"/>
    <property type="match status" value="1"/>
</dbReference>
<feature type="region of interest" description="Disordered" evidence="1">
    <location>
        <begin position="157"/>
        <end position="178"/>
    </location>
</feature>
<proteinExistence type="predicted"/>
<dbReference type="InterPro" id="IPR027038">
    <property type="entry name" value="RanGap"/>
</dbReference>
<dbReference type="Pfam" id="PF13516">
    <property type="entry name" value="LRR_6"/>
    <property type="match status" value="1"/>
</dbReference>
<dbReference type="PANTHER" id="PTHR24113:SF15">
    <property type="entry name" value="NACHT DOMAIN-CONTAINING PROTEIN"/>
    <property type="match status" value="1"/>
</dbReference>
<dbReference type="Proteomes" id="UP001178507">
    <property type="component" value="Unassembled WGS sequence"/>
</dbReference>
<dbReference type="SUPFAM" id="SSF52047">
    <property type="entry name" value="RNI-like"/>
    <property type="match status" value="1"/>
</dbReference>
<dbReference type="InterPro" id="IPR001611">
    <property type="entry name" value="Leu-rich_rpt"/>
</dbReference>
<dbReference type="GO" id="GO:0005096">
    <property type="term" value="F:GTPase activator activity"/>
    <property type="evidence" value="ECO:0007669"/>
    <property type="project" value="InterPro"/>
</dbReference>
<evidence type="ECO:0000259" key="2">
    <source>
        <dbReference type="PROSITE" id="PS50222"/>
    </source>
</evidence>
<feature type="domain" description="EF-hand" evidence="2">
    <location>
        <begin position="1154"/>
        <end position="1189"/>
    </location>
</feature>
<dbReference type="InterPro" id="IPR032675">
    <property type="entry name" value="LRR_dom_sf"/>
</dbReference>
<name>A0AA36JQ40_9DINO</name>
<dbReference type="SUPFAM" id="SSF47473">
    <property type="entry name" value="EF-hand"/>
    <property type="match status" value="1"/>
</dbReference>
<dbReference type="InterPro" id="IPR002048">
    <property type="entry name" value="EF_hand_dom"/>
</dbReference>
<feature type="compositionally biased region" description="Basic and acidic residues" evidence="1">
    <location>
        <begin position="157"/>
        <end position="167"/>
    </location>
</feature>
<sequence length="1293" mass="145041">MLRDGWKDGAGPMQPIQILQPDSDGYLATALERLLDRLLPIALECGDVHSRPRSRQRFKAVVRKVIQARQRVACLRGVVNTLLAPRIRDMDAQLEEIATSKKLRQENVKRFLENYRQPQLSREVPVGQVTEDMTTKPLLETQCRFWQVADKAAGKVPECRGEPRQSDSKQSWIARGARERRPQRWGLAERLRRPEPAVSQWDVMSSGLKHFSAAQKVQKVELGLTKSTSLPSLHSKHGGFGKVDETCETCDEAPMATTFTDSWKAKQKSGGSMSRYMTACERGNILPKPLDFIASGSASLNAANWGLADSDLIPVVTMFRSASFVQEVDLSANTLLTDKSLVPLLQKMMRNAACQGMARLKLRQCWRLGAPAVEAVIGLLSSCWGLTGLKLLDFSGVLIPVRLQLDFCEAIGEHPNLTSVKLADTGLGSNPAARSCLEALFRCNTLTALDLSWNAFKDEVFVAIGSFVAASHVHLQSLAMSNCSSANLSLSSEQVQPANLMLERLGQAQRLSYLDVSMNRLDLSGALVLEDALGRHPTLTELDVSRNSFSKLGAHSLLRLFASSRLERLHCAESFDMGTSGRFFQLCNPEGEYSLNLSLPHHRSILRMLLKLCKRLRLTVKQAFIDMQPLLTLPDQEEDGVFRVPSSGRVSFTFSSTRAAGPDVYEEPARLDAALQDRLELCRVQLRVDKAVLMIPIFESLQDKLPLIDALAKNFILSYAHVEMLCSLGKSMLAPTVILRLLHTTAASKLCRYMCLLLAGSKAQYIQIQKRARLSLTFTPSNPSMHYLLILSEACDFHLAESIRILDRWESNCATRCGLVDNSQSGNQSQVRNELYEGRKPCFRSLGDWELPLQGRLEFDFAGGPRPRPGTEPAPAGSFNKLFEVVLHSGCKPKQQLQALRAVSPYIYVSSSQLRALLGSVCVPQDTKDKKDAAETAKEVRLQLFHIFYYRLTDIWNVKVCKARFSSEEYTSLTTRLGPVKFLPFVQPEQALLELDFAIHDHKLAVSIFVMLCQKEGALFQEPRFIREDGTEDKLVTGVPRAWARYSDCPKAGFFRAKYAVAPEKRSVKTRTEFLATYGRWRAPALAKEDICWWSQLSDVSLDVIRFLEVICEKYPDLKEAFRDIDGEGGNGGISILEFEEYCERVVDSRFSKNRRDRFRAIFRFLDATMEGNISMEEWGLLDTVKCELDRQTHDLHAFLLHRFKGGLEQAWDAWATSRITQEQWKRQLDEAGYFGASAELFSIMDQPNAGSISYDQFRRFFSGRSTRDGCADDKSRRVASSCSKALASAGVH</sequence>